<dbReference type="EMBL" id="LCNU01000015">
    <property type="protein sequence ID" value="KKU63914.1"/>
    <property type="molecule type" value="Genomic_DNA"/>
</dbReference>
<dbReference type="STRING" id="1618364.UX86_C0015G0004"/>
<dbReference type="Gene3D" id="2.60.40.4130">
    <property type="match status" value="1"/>
</dbReference>
<evidence type="ECO:0000313" key="3">
    <source>
        <dbReference type="Proteomes" id="UP000034502"/>
    </source>
</evidence>
<proteinExistence type="predicted"/>
<dbReference type="AlphaFoldDB" id="A0A0G1S343"/>
<dbReference type="Proteomes" id="UP000034502">
    <property type="component" value="Unassembled WGS sequence"/>
</dbReference>
<organism evidence="2 3">
    <name type="scientific">Candidatus Amesbacteria bacterium GW2011_GWC1_47_15</name>
    <dbReference type="NCBI Taxonomy" id="1618364"/>
    <lineage>
        <taxon>Bacteria</taxon>
        <taxon>Candidatus Amesiibacteriota</taxon>
    </lineage>
</organism>
<gene>
    <name evidence="2" type="ORF">UX86_C0015G0004</name>
</gene>
<comment type="caution">
    <text evidence="2">The sequence shown here is derived from an EMBL/GenBank/DDBJ whole genome shotgun (WGS) entry which is preliminary data.</text>
</comment>
<name>A0A0G1S343_9BACT</name>
<evidence type="ECO:0000256" key="1">
    <source>
        <dbReference type="SAM" id="MobiDB-lite"/>
    </source>
</evidence>
<reference evidence="2 3" key="1">
    <citation type="journal article" date="2015" name="Nature">
        <title>rRNA introns, odd ribosomes, and small enigmatic genomes across a large radiation of phyla.</title>
        <authorList>
            <person name="Brown C.T."/>
            <person name="Hug L.A."/>
            <person name="Thomas B.C."/>
            <person name="Sharon I."/>
            <person name="Castelle C.J."/>
            <person name="Singh A."/>
            <person name="Wilkins M.J."/>
            <person name="Williams K.H."/>
            <person name="Banfield J.F."/>
        </authorList>
    </citation>
    <scope>NUCLEOTIDE SEQUENCE [LARGE SCALE GENOMIC DNA]</scope>
</reference>
<accession>A0A0G1S343</accession>
<feature type="compositionally biased region" description="Low complexity" evidence="1">
    <location>
        <begin position="636"/>
        <end position="666"/>
    </location>
</feature>
<protein>
    <submittedName>
        <fullName evidence="2">Pectinesterase</fullName>
    </submittedName>
</protein>
<evidence type="ECO:0000313" key="2">
    <source>
        <dbReference type="EMBL" id="KKU63914.1"/>
    </source>
</evidence>
<dbReference type="PATRIC" id="fig|1618364.3.peg.528"/>
<sequence>MPAIKNILSSLQRRVSGLRVKYKAAPPAMQMLGVILMLLGIVGGVWGVREGYKWLSRAAGETARIYFEPATATFPPNQTMKMMIDSGTTGIGFVKAVVTFNPAKVKLTGEITTSDKLKTVVEKTSMATANSTGQITIVLGLLPADSLNPPMGIFEIAQLPFGAATTTANQTDTLAFQTASMEMWSYPGNAAVAITGTNSTVSVNPSAGGVNFHMTPSTFTLPPSQTMKLMLNAGINKIGFVSVNLTFDPTKVRLAGEITAGTSLGTVVEKTSMATANSTGRISLVLALATVDRDFPPTGDFELASIPLAAFGTGSNLTTTFSVDPAGMEVWSYPEQQSLSFTHTGATITVNPVNITATPTPISSCQTGQPNFTVTNTCTGTTLSNRITWSTFPSSCGFDTYPIQRCLGNNCTPDFFVNMSPASTQLTDNNVEYGKVYGYRMRAYDIETQTYSGYTPTLYVTANCAIPTPTPLPPAGGRLITNLIANDTAEAIEWSVRQNLQQNDFMYGDRPYIFQNLSQTLLGREWIRPAQKSWTSTLSTLASFQVTANSTVYVLFDDRFTTKPSWMNTWQDTGVNVSGLDPVGIGSDPIGTSNLATFSVYSKQYATGQTVLLGSIGDINTGWMYVAIARADAVSPTVTPTRTPTPIASPTRTPTPFNTPTRTPTPSLQKSGYIKVIQDSVDHTVGELFSVAISINTGGRAISSVTWRISYPYSGTTPELNVVDPIGTQATQIVPLTPFTGATDWTFSVNSVSRANGQVTIDFAAVNTSTAGYTSNVDVPMARIYFKANRLPAVNPTQLTFDPLQTKMLSKTTPLTDILAAYQNFTIRITSSSLMFSAQLQGVTKPFVTKSALLTLSSGGSDLNYNVSVVSDSAGIFRPSAPVELNGVNGGQSYDVYLKPEGYLRRKLGTITIQAGTNTLALANQEVLAGDFDGNNILNILDIGKILSVYTELSVPVTTATRIYDIDISDDINITDVAIVLINYTALQIYGD</sequence>
<feature type="region of interest" description="Disordered" evidence="1">
    <location>
        <begin position="636"/>
        <end position="668"/>
    </location>
</feature>